<proteinExistence type="predicted"/>
<reference evidence="2" key="1">
    <citation type="submission" date="2020-09" db="EMBL/GenBank/DDBJ databases">
        <title>Genome seq and assembly of Limnohabitants sp.</title>
        <authorList>
            <person name="Chhetri G."/>
        </authorList>
    </citation>
    <scope>NUCLEOTIDE SEQUENCE</scope>
    <source>
        <strain evidence="2">JUR4</strain>
    </source>
</reference>
<dbReference type="Proteomes" id="UP000647424">
    <property type="component" value="Unassembled WGS sequence"/>
</dbReference>
<evidence type="ECO:0000256" key="1">
    <source>
        <dbReference type="SAM" id="MobiDB-lite"/>
    </source>
</evidence>
<dbReference type="RefSeq" id="WP_191820405.1">
    <property type="nucleotide sequence ID" value="NZ_JACYFT010000004.1"/>
</dbReference>
<accession>A0A927IKM5</accession>
<gene>
    <name evidence="2" type="ORF">IC609_15380</name>
</gene>
<dbReference type="Pfam" id="PF10116">
    <property type="entry name" value="Host_attach"/>
    <property type="match status" value="1"/>
</dbReference>
<dbReference type="EMBL" id="JACYFT010000004">
    <property type="protein sequence ID" value="MBD8051919.1"/>
    <property type="molecule type" value="Genomic_DNA"/>
</dbReference>
<dbReference type="AlphaFoldDB" id="A0A927IKM5"/>
<evidence type="ECO:0000313" key="2">
    <source>
        <dbReference type="EMBL" id="MBD8051919.1"/>
    </source>
</evidence>
<name>A0A927IKM5_9BURK</name>
<dbReference type="InterPro" id="IPR019291">
    <property type="entry name" value="Host_attachment_protein"/>
</dbReference>
<evidence type="ECO:0000313" key="3">
    <source>
        <dbReference type="Proteomes" id="UP000647424"/>
    </source>
</evidence>
<feature type="region of interest" description="Disordered" evidence="1">
    <location>
        <begin position="41"/>
        <end position="61"/>
    </location>
</feature>
<organism evidence="2 3">
    <name type="scientific">Limnohabitans radicicola</name>
    <dbReference type="NCBI Taxonomy" id="2771427"/>
    <lineage>
        <taxon>Bacteria</taxon>
        <taxon>Pseudomonadati</taxon>
        <taxon>Pseudomonadota</taxon>
        <taxon>Betaproteobacteria</taxon>
        <taxon>Burkholderiales</taxon>
        <taxon>Comamonadaceae</taxon>
        <taxon>Limnohabitans</taxon>
    </lineage>
</organism>
<comment type="caution">
    <text evidence="2">The sequence shown here is derived from an EMBL/GenBank/DDBJ whole genome shotgun (WGS) entry which is preliminary data.</text>
</comment>
<protein>
    <submittedName>
        <fullName evidence="2">Host attachment protein</fullName>
    </submittedName>
</protein>
<keyword evidence="3" id="KW-1185">Reference proteome</keyword>
<feature type="compositionally biased region" description="Basic and acidic residues" evidence="1">
    <location>
        <begin position="41"/>
        <end position="51"/>
    </location>
</feature>
<sequence length="144" mass="16439">MSHPVWIVVANGSDARAFERRGAHEPLIELHHWEHPQTRMHASELSRDHPGPGHSGRGGLTPRIEQRHKARQQLAHTLSQWLQARLAQQNQGRVVLFSSNPFLGELMAELPEAVHTHVCESHPTDLTALPFQVLDERLRQVYRL</sequence>